<comment type="caution">
    <text evidence="2">The sequence shown here is derived from an EMBL/GenBank/DDBJ whole genome shotgun (WGS) entry which is preliminary data.</text>
</comment>
<dbReference type="Pfam" id="PF03551">
    <property type="entry name" value="PadR"/>
    <property type="match status" value="1"/>
</dbReference>
<dbReference type="InterPro" id="IPR005149">
    <property type="entry name" value="Tscrpt_reg_PadR_N"/>
</dbReference>
<proteinExistence type="predicted"/>
<dbReference type="InterPro" id="IPR036390">
    <property type="entry name" value="WH_DNA-bd_sf"/>
</dbReference>
<dbReference type="PANTHER" id="PTHR43252">
    <property type="entry name" value="TRANSCRIPTIONAL REGULATOR YQJI"/>
    <property type="match status" value="1"/>
</dbReference>
<dbReference type="InterPro" id="IPR036388">
    <property type="entry name" value="WH-like_DNA-bd_sf"/>
</dbReference>
<dbReference type="PANTHER" id="PTHR43252:SF6">
    <property type="entry name" value="NEGATIVE TRANSCRIPTION REGULATOR PADR"/>
    <property type="match status" value="1"/>
</dbReference>
<evidence type="ECO:0000313" key="3">
    <source>
        <dbReference type="Proteomes" id="UP001172083"/>
    </source>
</evidence>
<feature type="domain" description="Transcription regulator PadR N-terminal" evidence="1">
    <location>
        <begin position="17"/>
        <end position="86"/>
    </location>
</feature>
<dbReference type="RefSeq" id="WP_346757742.1">
    <property type="nucleotide sequence ID" value="NZ_JAUJEB010000001.1"/>
</dbReference>
<accession>A0ABT8L3S7</accession>
<organism evidence="2 3">
    <name type="scientific">Agaribacillus aureus</name>
    <dbReference type="NCBI Taxonomy" id="3051825"/>
    <lineage>
        <taxon>Bacteria</taxon>
        <taxon>Pseudomonadati</taxon>
        <taxon>Bacteroidota</taxon>
        <taxon>Cytophagia</taxon>
        <taxon>Cytophagales</taxon>
        <taxon>Splendidivirgaceae</taxon>
        <taxon>Agaribacillus</taxon>
    </lineage>
</organism>
<evidence type="ECO:0000313" key="2">
    <source>
        <dbReference type="EMBL" id="MDN5212425.1"/>
    </source>
</evidence>
<dbReference type="EMBL" id="JAUJEB010000001">
    <property type="protein sequence ID" value="MDN5212425.1"/>
    <property type="molecule type" value="Genomic_DNA"/>
</dbReference>
<reference evidence="2" key="1">
    <citation type="submission" date="2023-06" db="EMBL/GenBank/DDBJ databases">
        <title>Genomic of Agaribacillus aureum.</title>
        <authorList>
            <person name="Wang G."/>
        </authorList>
    </citation>
    <scope>NUCLEOTIDE SEQUENCE</scope>
    <source>
        <strain evidence="2">BMA12</strain>
    </source>
</reference>
<dbReference type="SUPFAM" id="SSF46785">
    <property type="entry name" value="Winged helix' DNA-binding domain"/>
    <property type="match status" value="1"/>
</dbReference>
<dbReference type="Gene3D" id="1.10.10.10">
    <property type="entry name" value="Winged helix-like DNA-binding domain superfamily/Winged helix DNA-binding domain"/>
    <property type="match status" value="1"/>
</dbReference>
<keyword evidence="3" id="KW-1185">Reference proteome</keyword>
<evidence type="ECO:0000259" key="1">
    <source>
        <dbReference type="Pfam" id="PF03551"/>
    </source>
</evidence>
<name>A0ABT8L3S7_9BACT</name>
<sequence length="186" mass="21160">MNRTKSTMRITHIDYTILGLLKQQPGTAYGIRKIFETTALGNFSSSPGTIYPAVRKLKKLGFVVDTDKHKRGSTMKLTDAGIAALKKWLLLPVKKEDITRNTNLLILRFAFMDDLIDMTSRVGFLEGFVHQVTMYLEELNIFYQKNADTLPVQGRIAFEHGLMQCQAHLKWGIHALKTLKVKGYEN</sequence>
<dbReference type="Proteomes" id="UP001172083">
    <property type="component" value="Unassembled WGS sequence"/>
</dbReference>
<protein>
    <submittedName>
        <fullName evidence="2">PadR family transcriptional regulator</fullName>
    </submittedName>
</protein>
<gene>
    <name evidence="2" type="ORF">QQ020_10225</name>
</gene>